<evidence type="ECO:0000313" key="1">
    <source>
        <dbReference type="EMBL" id="AZR74312.1"/>
    </source>
</evidence>
<keyword evidence="2" id="KW-1185">Reference proteome</keyword>
<gene>
    <name evidence="1" type="ORF">BBF96_13480</name>
</gene>
<protein>
    <submittedName>
        <fullName evidence="1">Uncharacterized protein</fullName>
    </submittedName>
</protein>
<proteinExistence type="predicted"/>
<dbReference type="RefSeq" id="WP_127017669.1">
    <property type="nucleotide sequence ID" value="NZ_CP016379.1"/>
</dbReference>
<evidence type="ECO:0000313" key="2">
    <source>
        <dbReference type="Proteomes" id="UP000267250"/>
    </source>
</evidence>
<dbReference type="AlphaFoldDB" id="A0A3S9T1M5"/>
<dbReference type="Proteomes" id="UP000267250">
    <property type="component" value="Chromosome"/>
</dbReference>
<name>A0A3S9T1M5_9FIRM</name>
<reference evidence="1 2" key="1">
    <citation type="submission" date="2016-07" db="EMBL/GenBank/DDBJ databases">
        <title>Genome and transcriptome analysis of iron-reducing fermentative bacteria Anoxybacter fermentans.</title>
        <authorList>
            <person name="Zeng X."/>
            <person name="Shao Z."/>
        </authorList>
    </citation>
    <scope>NUCLEOTIDE SEQUENCE [LARGE SCALE GENOMIC DNA]</scope>
    <source>
        <strain evidence="1 2">DY22613</strain>
    </source>
</reference>
<accession>A0A3S9T1M5</accession>
<sequence length="67" mass="7309">MGKLKILASGDSPQAQAQARGKLFEKLMAEVLRQLGYEIDRIPNINYAGMEIDIEGKSTTTHGSTLC</sequence>
<dbReference type="EMBL" id="CP016379">
    <property type="protein sequence ID" value="AZR74312.1"/>
    <property type="molecule type" value="Genomic_DNA"/>
</dbReference>
<dbReference type="KEGG" id="aft:BBF96_13480"/>
<organism evidence="1 2">
    <name type="scientific">Anoxybacter fermentans</name>
    <dbReference type="NCBI Taxonomy" id="1323375"/>
    <lineage>
        <taxon>Bacteria</taxon>
        <taxon>Bacillati</taxon>
        <taxon>Bacillota</taxon>
        <taxon>Clostridia</taxon>
        <taxon>Halanaerobiales</taxon>
        <taxon>Anoxybacter</taxon>
    </lineage>
</organism>